<dbReference type="NCBIfam" id="TIGR01460">
    <property type="entry name" value="HAD-SF-IIA"/>
    <property type="match status" value="1"/>
</dbReference>
<dbReference type="InterPro" id="IPR050324">
    <property type="entry name" value="CDP-alcohol_PTase-I"/>
</dbReference>
<dbReference type="InterPro" id="IPR036412">
    <property type="entry name" value="HAD-like_sf"/>
</dbReference>
<name>A0A6A6P9Q7_9PEZI</name>
<dbReference type="PANTHER" id="PTHR14269">
    <property type="entry name" value="CDP-DIACYLGLYCEROL--GLYCEROL-3-PHOSPHATE 3-PHOSPHATIDYLTRANSFERASE-RELATED"/>
    <property type="match status" value="1"/>
</dbReference>
<dbReference type="Pfam" id="PF13344">
    <property type="entry name" value="Hydrolase_6"/>
    <property type="match status" value="1"/>
</dbReference>
<organism evidence="1 2">
    <name type="scientific">Lineolata rhizophorae</name>
    <dbReference type="NCBI Taxonomy" id="578093"/>
    <lineage>
        <taxon>Eukaryota</taxon>
        <taxon>Fungi</taxon>
        <taxon>Dikarya</taxon>
        <taxon>Ascomycota</taxon>
        <taxon>Pezizomycotina</taxon>
        <taxon>Dothideomycetes</taxon>
        <taxon>Dothideomycetes incertae sedis</taxon>
        <taxon>Lineolatales</taxon>
        <taxon>Lineolataceae</taxon>
        <taxon>Lineolata</taxon>
    </lineage>
</organism>
<sequence>MVLAARLRPVVRPVCSCCTAASRHSLPRYVPARRFIHAPPRTPDFAFAFDIDGVLVRASTPLPRAHAALSYLQRRRIPFILLTNGGGKGERERVAELSRKLDVLLDTGMFVQSHTPFAELDEYKDEPVLIVGGEGDNCRRVAEGYGFTTAITPADIFVAAPHMWPFSTPFLDYYRAFARPLPKPLYIPPTSSSSPSPSQPPSRETHLSLTAMLVFNDPRDWGLDLHVLLDALLSHAGILGTFSPRNNDAALPNRGYQQDAQPALFFSNPDLWWAAAWHLPRLGQGGFREALEGVWAAATGGEKAGVSLHKKVWGKPWRETYLFAEKRLAAHRAMLLGQQGVAGVRNLAPLRKVYMVGDNPESDIRGANMYESPHGTEWRSLLVKTGVYQDGTTPSYTPTTIVEDVEAAVQWAVKDAGWEDGVSD</sequence>
<gene>
    <name evidence="1" type="ORF">BDY21DRAFT_316058</name>
</gene>
<proteinExistence type="predicted"/>
<evidence type="ECO:0000313" key="2">
    <source>
        <dbReference type="Proteomes" id="UP000799766"/>
    </source>
</evidence>
<reference evidence="1" key="1">
    <citation type="journal article" date="2020" name="Stud. Mycol.">
        <title>101 Dothideomycetes genomes: a test case for predicting lifestyles and emergence of pathogens.</title>
        <authorList>
            <person name="Haridas S."/>
            <person name="Albert R."/>
            <person name="Binder M."/>
            <person name="Bloem J."/>
            <person name="Labutti K."/>
            <person name="Salamov A."/>
            <person name="Andreopoulos B."/>
            <person name="Baker S."/>
            <person name="Barry K."/>
            <person name="Bills G."/>
            <person name="Bluhm B."/>
            <person name="Cannon C."/>
            <person name="Castanera R."/>
            <person name="Culley D."/>
            <person name="Daum C."/>
            <person name="Ezra D."/>
            <person name="Gonzalez J."/>
            <person name="Henrissat B."/>
            <person name="Kuo A."/>
            <person name="Liang C."/>
            <person name="Lipzen A."/>
            <person name="Lutzoni F."/>
            <person name="Magnuson J."/>
            <person name="Mondo S."/>
            <person name="Nolan M."/>
            <person name="Ohm R."/>
            <person name="Pangilinan J."/>
            <person name="Park H.-J."/>
            <person name="Ramirez L."/>
            <person name="Alfaro M."/>
            <person name="Sun H."/>
            <person name="Tritt A."/>
            <person name="Yoshinaga Y."/>
            <person name="Zwiers L.-H."/>
            <person name="Turgeon B."/>
            <person name="Goodwin S."/>
            <person name="Spatafora J."/>
            <person name="Crous P."/>
            <person name="Grigoriev I."/>
        </authorList>
    </citation>
    <scope>NUCLEOTIDE SEQUENCE</scope>
    <source>
        <strain evidence="1">ATCC 16933</strain>
    </source>
</reference>
<dbReference type="Proteomes" id="UP000799766">
    <property type="component" value="Unassembled WGS sequence"/>
</dbReference>
<dbReference type="AlphaFoldDB" id="A0A6A6P9Q7"/>
<keyword evidence="2" id="KW-1185">Reference proteome</keyword>
<dbReference type="Pfam" id="PF13242">
    <property type="entry name" value="Hydrolase_like"/>
    <property type="match status" value="1"/>
</dbReference>
<dbReference type="Gene3D" id="3.40.50.1000">
    <property type="entry name" value="HAD superfamily/HAD-like"/>
    <property type="match status" value="2"/>
</dbReference>
<accession>A0A6A6P9Q7</accession>
<evidence type="ECO:0000313" key="1">
    <source>
        <dbReference type="EMBL" id="KAF2460626.1"/>
    </source>
</evidence>
<protein>
    <submittedName>
        <fullName evidence="1">HAD-like domain-containing protein</fullName>
    </submittedName>
</protein>
<dbReference type="SUPFAM" id="SSF56784">
    <property type="entry name" value="HAD-like"/>
    <property type="match status" value="1"/>
</dbReference>
<dbReference type="OrthoDB" id="270009at2759"/>
<dbReference type="InterPro" id="IPR023214">
    <property type="entry name" value="HAD_sf"/>
</dbReference>
<dbReference type="PANTHER" id="PTHR14269:SF57">
    <property type="entry name" value="SUPERFAMILY HYDROLASE, PUTATIVE (AFU_ORTHOLOGUE AFUA_2G02580)-RELATED"/>
    <property type="match status" value="1"/>
</dbReference>
<dbReference type="GO" id="GO:0046474">
    <property type="term" value="P:glycerophospholipid biosynthetic process"/>
    <property type="evidence" value="ECO:0007669"/>
    <property type="project" value="TreeGrafter"/>
</dbReference>
<dbReference type="GO" id="GO:0005739">
    <property type="term" value="C:mitochondrion"/>
    <property type="evidence" value="ECO:0007669"/>
    <property type="project" value="TreeGrafter"/>
</dbReference>
<dbReference type="InterPro" id="IPR006357">
    <property type="entry name" value="HAD-SF_hydro_IIA"/>
</dbReference>
<dbReference type="EMBL" id="MU001673">
    <property type="protein sequence ID" value="KAF2460626.1"/>
    <property type="molecule type" value="Genomic_DNA"/>
</dbReference>